<dbReference type="RefSeq" id="WP_099326749.1">
    <property type="nucleotide sequence ID" value="NZ_CP049055.1"/>
</dbReference>
<dbReference type="SUPFAM" id="SSF52172">
    <property type="entry name" value="CheY-like"/>
    <property type="match status" value="1"/>
</dbReference>
<dbReference type="SMART" id="SM00387">
    <property type="entry name" value="HATPase_c"/>
    <property type="match status" value="1"/>
</dbReference>
<evidence type="ECO:0000313" key="18">
    <source>
        <dbReference type="EMBL" id="SOH06299.1"/>
    </source>
</evidence>
<keyword evidence="11 13" id="KW-0472">Membrane</keyword>
<dbReference type="PRINTS" id="PR00344">
    <property type="entry name" value="BCTRLSENSOR"/>
</dbReference>
<dbReference type="GO" id="GO:0009927">
    <property type="term" value="F:histidine phosphotransfer kinase activity"/>
    <property type="evidence" value="ECO:0007669"/>
    <property type="project" value="TreeGrafter"/>
</dbReference>
<dbReference type="Gene3D" id="1.10.287.130">
    <property type="match status" value="1"/>
</dbReference>
<accession>Q1Q5K4</accession>
<dbReference type="SMART" id="SM00448">
    <property type="entry name" value="REC"/>
    <property type="match status" value="1"/>
</dbReference>
<dbReference type="Pfam" id="PF00072">
    <property type="entry name" value="Response_reg"/>
    <property type="match status" value="1"/>
</dbReference>
<keyword evidence="19" id="KW-1185">Reference proteome</keyword>
<reference evidence="18" key="4">
    <citation type="submission" date="2017-10" db="EMBL/GenBank/DDBJ databases">
        <authorList>
            <person name="Banno H."/>
            <person name="Chua N.-H."/>
        </authorList>
    </citation>
    <scope>NUCLEOTIDE SEQUENCE [LARGE SCALE GENOMIC DNA]</scope>
    <source>
        <strain evidence="18">Kuenenia_mbr1_ru-nijmegen</strain>
    </source>
</reference>
<keyword evidence="6" id="KW-0808">Transferase</keyword>
<dbReference type="SUPFAM" id="SSF47384">
    <property type="entry name" value="Homodimeric domain of signal transducing histidine kinase"/>
    <property type="match status" value="1"/>
</dbReference>
<evidence type="ECO:0000313" key="16">
    <source>
        <dbReference type="EMBL" id="CAJ75293.1"/>
    </source>
</evidence>
<dbReference type="KEGG" id="kst:KSMBR1_3826"/>
<dbReference type="EMBL" id="CP049055">
    <property type="protein sequence ID" value="QII12386.1"/>
    <property type="molecule type" value="Genomic_DNA"/>
</dbReference>
<dbReference type="InterPro" id="IPR005467">
    <property type="entry name" value="His_kinase_dom"/>
</dbReference>
<evidence type="ECO:0000256" key="10">
    <source>
        <dbReference type="ARBA" id="ARBA00023012"/>
    </source>
</evidence>
<dbReference type="Pfam" id="PF25487">
    <property type="entry name" value="ETR1_N"/>
    <property type="match status" value="1"/>
</dbReference>
<dbReference type="InterPro" id="IPR036890">
    <property type="entry name" value="HATPase_C_sf"/>
</dbReference>
<dbReference type="InterPro" id="IPR011006">
    <property type="entry name" value="CheY-like_superfamily"/>
</dbReference>
<feature type="transmembrane region" description="Helical" evidence="13">
    <location>
        <begin position="26"/>
        <end position="52"/>
    </location>
</feature>
<dbReference type="AlphaFoldDB" id="Q1Q5K4"/>
<dbReference type="InterPro" id="IPR036097">
    <property type="entry name" value="HisK_dim/P_sf"/>
</dbReference>
<comment type="catalytic activity">
    <reaction evidence="1">
        <text>ATP + protein L-histidine = ADP + protein N-phospho-L-histidine.</text>
        <dbReference type="EC" id="2.7.13.3"/>
    </reaction>
</comment>
<protein>
    <recommendedName>
        <fullName evidence="3">histidine kinase</fullName>
        <ecNumber evidence="3">2.7.13.3</ecNumber>
    </recommendedName>
</protein>
<dbReference type="GO" id="GO:0005524">
    <property type="term" value="F:ATP binding"/>
    <property type="evidence" value="ECO:0007669"/>
    <property type="project" value="UniProtKB-KW"/>
</dbReference>
<dbReference type="PROSITE" id="PS50110">
    <property type="entry name" value="RESPONSE_REGULATORY"/>
    <property type="match status" value="1"/>
</dbReference>
<evidence type="ECO:0000256" key="2">
    <source>
        <dbReference type="ARBA" id="ARBA00004236"/>
    </source>
</evidence>
<evidence type="ECO:0000256" key="11">
    <source>
        <dbReference type="ARBA" id="ARBA00023136"/>
    </source>
</evidence>
<dbReference type="InterPro" id="IPR058544">
    <property type="entry name" value="ETR1_N"/>
</dbReference>
<dbReference type="Pfam" id="PF00512">
    <property type="entry name" value="HisKA"/>
    <property type="match status" value="1"/>
</dbReference>
<evidence type="ECO:0000259" key="14">
    <source>
        <dbReference type="PROSITE" id="PS50109"/>
    </source>
</evidence>
<keyword evidence="13" id="KW-0812">Transmembrane</keyword>
<sequence>MIEFFQNLFTQDFMPHGQCLLWRPEILWLFVISDGIITASYYSIPVALFYFVRRREDLEFKWMFVMFGLFIFSCGSTHFLDIWTLWSPSYRFEGVVKFLTAIASASTAIAIWPLIPKAIALPSPSQLRNANLEMTREMNGRKKVENELRTSYKNLEAAKLLQEHANRAKTQFLSNMSHELRTPLNVIIGYTDLLSEQLPGKLNEKQLRYIGEINSSGKFLLSLINDLLDMSKIDAGAMELELEDVSIDELINGMVSMMSRQFVKKKIKVKIIIEPELSVVMADLRKCKQILMNLLTNALKFTPKDGRVEICAVSDGDSGVKIEVRDTGIGIAEDKIDKIFSEFYQAENVIDEQLGGTGIGLALTRRLVELHDGKIGVESKLGKGSTFWFTLPLKKLPREKSSEQKEVGKVLKENGVFPTGRRILIVEDNERNLAMTVEMLEVHNHQVVVARNGQEAIEMAKQHKPELILMDIRMPVMDGLEATQRLRAIPEFVNTPIIAMTASTGAEAEKTYLAKGCTAHLAKPIHVKQLYAVLKKYLSVEN</sequence>
<dbReference type="Proteomes" id="UP000501926">
    <property type="component" value="Chromosome"/>
</dbReference>
<dbReference type="Gene3D" id="3.30.565.10">
    <property type="entry name" value="Histidine kinase-like ATPase, C-terminal domain"/>
    <property type="match status" value="1"/>
</dbReference>
<organism evidence="16">
    <name type="scientific">Kuenenia stuttgartiensis</name>
    <dbReference type="NCBI Taxonomy" id="174633"/>
    <lineage>
        <taxon>Bacteria</taxon>
        <taxon>Pseudomonadati</taxon>
        <taxon>Planctomycetota</taxon>
        <taxon>Candidatus Brocadiia</taxon>
        <taxon>Candidatus Brocadiales</taxon>
        <taxon>Candidatus Brocadiaceae</taxon>
        <taxon>Candidatus Kuenenia</taxon>
    </lineage>
</organism>
<evidence type="ECO:0000259" key="15">
    <source>
        <dbReference type="PROSITE" id="PS50110"/>
    </source>
</evidence>
<keyword evidence="4" id="KW-1003">Cell membrane</keyword>
<dbReference type="EMBL" id="LT934425">
    <property type="protein sequence ID" value="SOH06299.1"/>
    <property type="molecule type" value="Genomic_DNA"/>
</dbReference>
<dbReference type="Proteomes" id="UP000221734">
    <property type="component" value="Chromosome Kuenenia_stuttgartiensis_MBR1"/>
</dbReference>
<keyword evidence="8 16" id="KW-0418">Kinase</keyword>
<dbReference type="CDD" id="cd16922">
    <property type="entry name" value="HATPase_EvgS-ArcB-TorS-like"/>
    <property type="match status" value="1"/>
</dbReference>
<dbReference type="InterPro" id="IPR001789">
    <property type="entry name" value="Sig_transdc_resp-reg_receiver"/>
</dbReference>
<dbReference type="OrthoDB" id="229369at2"/>
<dbReference type="FunFam" id="3.30.565.10:FF:000023">
    <property type="entry name" value="PAS domain-containing sensor histidine kinase"/>
    <property type="match status" value="1"/>
</dbReference>
<feature type="domain" description="Histidine kinase" evidence="14">
    <location>
        <begin position="175"/>
        <end position="395"/>
    </location>
</feature>
<evidence type="ECO:0000256" key="5">
    <source>
        <dbReference type="ARBA" id="ARBA00022553"/>
    </source>
</evidence>
<evidence type="ECO:0000256" key="8">
    <source>
        <dbReference type="ARBA" id="ARBA00022777"/>
    </source>
</evidence>
<dbReference type="SMART" id="SM00388">
    <property type="entry name" value="HisKA"/>
    <property type="match status" value="1"/>
</dbReference>
<evidence type="ECO:0000256" key="7">
    <source>
        <dbReference type="ARBA" id="ARBA00022741"/>
    </source>
</evidence>
<dbReference type="PANTHER" id="PTHR43047:SF63">
    <property type="entry name" value="HISTIDINE KINASE"/>
    <property type="match status" value="1"/>
</dbReference>
<keyword evidence="13" id="KW-1133">Transmembrane helix</keyword>
<proteinExistence type="predicted"/>
<evidence type="ECO:0000256" key="1">
    <source>
        <dbReference type="ARBA" id="ARBA00000085"/>
    </source>
</evidence>
<keyword evidence="7" id="KW-0547">Nucleotide-binding</keyword>
<dbReference type="FunFam" id="1.10.287.130:FF:000038">
    <property type="entry name" value="Sensory transduction histidine kinase"/>
    <property type="match status" value="1"/>
</dbReference>
<dbReference type="InterPro" id="IPR003594">
    <property type="entry name" value="HATPase_dom"/>
</dbReference>
<keyword evidence="10" id="KW-0902">Two-component regulatory system</keyword>
<evidence type="ECO:0000313" key="20">
    <source>
        <dbReference type="Proteomes" id="UP000501926"/>
    </source>
</evidence>
<dbReference type="EC" id="2.7.13.3" evidence="3"/>
<keyword evidence="5 12" id="KW-0597">Phosphoprotein</keyword>
<dbReference type="InterPro" id="IPR004358">
    <property type="entry name" value="Sig_transdc_His_kin-like_C"/>
</dbReference>
<dbReference type="CDD" id="cd00082">
    <property type="entry name" value="HisKA"/>
    <property type="match status" value="1"/>
</dbReference>
<dbReference type="Pfam" id="PF02518">
    <property type="entry name" value="HATPase_c"/>
    <property type="match status" value="1"/>
</dbReference>
<feature type="transmembrane region" description="Helical" evidence="13">
    <location>
        <begin position="64"/>
        <end position="86"/>
    </location>
</feature>
<dbReference type="PROSITE" id="PS50109">
    <property type="entry name" value="HIS_KIN"/>
    <property type="match status" value="1"/>
</dbReference>
<evidence type="ECO:0000313" key="17">
    <source>
        <dbReference type="EMBL" id="QII12386.1"/>
    </source>
</evidence>
<evidence type="ECO:0000256" key="9">
    <source>
        <dbReference type="ARBA" id="ARBA00022840"/>
    </source>
</evidence>
<reference evidence="19" key="3">
    <citation type="submission" date="2017-10" db="EMBL/GenBank/DDBJ databases">
        <authorList>
            <person name="Frank J."/>
        </authorList>
    </citation>
    <scope>NUCLEOTIDE SEQUENCE [LARGE SCALE GENOMIC DNA]</scope>
</reference>
<dbReference type="SUPFAM" id="SSF55874">
    <property type="entry name" value="ATPase domain of HSP90 chaperone/DNA topoisomerase II/histidine kinase"/>
    <property type="match status" value="1"/>
</dbReference>
<evidence type="ECO:0000256" key="13">
    <source>
        <dbReference type="SAM" id="Phobius"/>
    </source>
</evidence>
<dbReference type="InterPro" id="IPR003661">
    <property type="entry name" value="HisK_dim/P_dom"/>
</dbReference>
<evidence type="ECO:0000313" key="19">
    <source>
        <dbReference type="Proteomes" id="UP000221734"/>
    </source>
</evidence>
<evidence type="ECO:0000256" key="3">
    <source>
        <dbReference type="ARBA" id="ARBA00012438"/>
    </source>
</evidence>
<gene>
    <name evidence="17" type="ORF">KsCSTR_30070</name>
    <name evidence="18" type="ORF">KSMBR1_3826</name>
    <name evidence="16" type="ORF">kuste4531</name>
</gene>
<reference evidence="17 20" key="5">
    <citation type="submission" date="2020-02" db="EMBL/GenBank/DDBJ databases">
        <title>Newly sequenced genome of strain CSTR1 showed variability in Candidatus Kuenenia stuttgartiensis genomes.</title>
        <authorList>
            <person name="Ding C."/>
            <person name="Adrian L."/>
        </authorList>
    </citation>
    <scope>NUCLEOTIDE SEQUENCE [LARGE SCALE GENOMIC DNA]</scope>
    <source>
        <strain evidence="17 20">CSTR1</strain>
    </source>
</reference>
<dbReference type="GO" id="GO:0000155">
    <property type="term" value="F:phosphorelay sensor kinase activity"/>
    <property type="evidence" value="ECO:0007669"/>
    <property type="project" value="InterPro"/>
</dbReference>
<name>Q1Q5K4_KUEST</name>
<feature type="domain" description="Response regulatory" evidence="15">
    <location>
        <begin position="422"/>
        <end position="538"/>
    </location>
</feature>
<keyword evidence="9" id="KW-0067">ATP-binding</keyword>
<reference evidence="16" key="1">
    <citation type="journal article" date="2006" name="Nature">
        <title>Deciphering the evolution and metabolism of an anammox bacterium from a community genome.</title>
        <authorList>
            <person name="Strous M."/>
            <person name="Pelletier E."/>
            <person name="Mangenot S."/>
            <person name="Rattei T."/>
            <person name="Lehner A."/>
            <person name="Taylor M.W."/>
            <person name="Horn M."/>
            <person name="Daims H."/>
            <person name="Bartol-Mavel D."/>
            <person name="Wincker P."/>
            <person name="Barbe V."/>
            <person name="Fonknechten N."/>
            <person name="Vallenet D."/>
            <person name="Segurens B."/>
            <person name="Schenowitz-Truong C."/>
            <person name="Medigue C."/>
            <person name="Collingro A."/>
            <person name="Snel B."/>
            <person name="Dutilh B.E."/>
            <person name="OpDenCamp H.J.M."/>
            <person name="vanDerDrift C."/>
            <person name="Cirpus I."/>
            <person name="vanDePas-Schoonen K.T."/>
            <person name="Harhangi H.R."/>
            <person name="vanNiftrik L."/>
            <person name="Schmid M."/>
            <person name="Keltjens J."/>
            <person name="vanDeVossenberg J."/>
            <person name="Kartal B."/>
            <person name="Meier H."/>
            <person name="Frishman D."/>
            <person name="Huynen M.A."/>
            <person name="Mewes H."/>
            <person name="Weissenbach J."/>
            <person name="Jetten M.S.M."/>
            <person name="Wagner M."/>
            <person name="LePaslier D."/>
        </authorList>
    </citation>
    <scope>NUCLEOTIDE SEQUENCE</scope>
</reference>
<evidence type="ECO:0000256" key="12">
    <source>
        <dbReference type="PROSITE-ProRule" id="PRU00169"/>
    </source>
</evidence>
<evidence type="ECO:0000256" key="4">
    <source>
        <dbReference type="ARBA" id="ARBA00022475"/>
    </source>
</evidence>
<comment type="subcellular location">
    <subcellularLocation>
        <location evidence="2">Cell membrane</location>
    </subcellularLocation>
</comment>
<dbReference type="EMBL" id="CT573071">
    <property type="protein sequence ID" value="CAJ75293.1"/>
    <property type="molecule type" value="Genomic_DNA"/>
</dbReference>
<dbReference type="PANTHER" id="PTHR43047">
    <property type="entry name" value="TWO-COMPONENT HISTIDINE PROTEIN KINASE"/>
    <property type="match status" value="1"/>
</dbReference>
<reference evidence="16" key="2">
    <citation type="submission" date="2006-01" db="EMBL/GenBank/DDBJ databases">
        <authorList>
            <person name="Genoscope"/>
        </authorList>
    </citation>
    <scope>NUCLEOTIDE SEQUENCE</scope>
</reference>
<evidence type="ECO:0000256" key="6">
    <source>
        <dbReference type="ARBA" id="ARBA00022679"/>
    </source>
</evidence>
<dbReference type="Gene3D" id="3.40.50.2300">
    <property type="match status" value="1"/>
</dbReference>
<feature type="modified residue" description="4-aspartylphosphate" evidence="12">
    <location>
        <position position="471"/>
    </location>
</feature>
<dbReference type="GO" id="GO:0005886">
    <property type="term" value="C:plasma membrane"/>
    <property type="evidence" value="ECO:0007669"/>
    <property type="project" value="UniProtKB-SubCell"/>
</dbReference>